<dbReference type="EMBL" id="CP091521">
    <property type="protein sequence ID" value="UOP04655.1"/>
    <property type="molecule type" value="Genomic_DNA"/>
</dbReference>
<protein>
    <submittedName>
        <fullName evidence="3">Excinuclease</fullName>
    </submittedName>
</protein>
<name>A0A8T9MUX1_9NEIS</name>
<keyword evidence="4" id="KW-1185">Reference proteome</keyword>
<evidence type="ECO:0000256" key="1">
    <source>
        <dbReference type="SAM" id="MobiDB-lite"/>
    </source>
</evidence>
<feature type="chain" id="PRO_5035824610" evidence="2">
    <location>
        <begin position="26"/>
        <end position="174"/>
    </location>
</feature>
<gene>
    <name evidence="3" type="ORF">LVJ77_10685</name>
</gene>
<dbReference type="PROSITE" id="PS51257">
    <property type="entry name" value="PROKAR_LIPOPROTEIN"/>
    <property type="match status" value="1"/>
</dbReference>
<reference evidence="3" key="1">
    <citation type="journal article" date="2022" name="Res Sq">
        <title>Evolution of multicellular longitudinally dividing oral cavity symbionts (Neisseriaceae).</title>
        <authorList>
            <person name="Nyongesa S."/>
            <person name="Weber P."/>
            <person name="Bernet E."/>
            <person name="Pullido F."/>
            <person name="Nieckarz M."/>
            <person name="Delaby M."/>
            <person name="Nieves C."/>
            <person name="Viehboeck T."/>
            <person name="Krause N."/>
            <person name="Rivera-Millot A."/>
            <person name="Nakamura A."/>
            <person name="Vischer N."/>
            <person name="VanNieuwenhze M."/>
            <person name="Brun Y."/>
            <person name="Cava F."/>
            <person name="Bulgheresi S."/>
            <person name="Veyrier F."/>
        </authorList>
    </citation>
    <scope>NUCLEOTIDE SEQUENCE</scope>
    <source>
        <strain evidence="3">17694</strain>
    </source>
</reference>
<dbReference type="Proteomes" id="UP000831534">
    <property type="component" value="Chromosome"/>
</dbReference>
<dbReference type="RefSeq" id="WP_034335287.1">
    <property type="nucleotide sequence ID" value="NZ_CP091521.1"/>
</dbReference>
<evidence type="ECO:0000256" key="2">
    <source>
        <dbReference type="SAM" id="SignalP"/>
    </source>
</evidence>
<evidence type="ECO:0000313" key="4">
    <source>
        <dbReference type="Proteomes" id="UP000831534"/>
    </source>
</evidence>
<dbReference type="KEGG" id="ckh:LVJ77_10685"/>
<reference evidence="3" key="2">
    <citation type="submission" date="2024-09" db="EMBL/GenBank/DDBJ databases">
        <authorList>
            <person name="Veyrier F.J."/>
        </authorList>
    </citation>
    <scope>NUCLEOTIDE SEQUENCE</scope>
    <source>
        <strain evidence="3">17694</strain>
    </source>
</reference>
<accession>A0A8T9MUX1</accession>
<evidence type="ECO:0000313" key="3">
    <source>
        <dbReference type="EMBL" id="UOP04655.1"/>
    </source>
</evidence>
<feature type="signal peptide" evidence="2">
    <location>
        <begin position="1"/>
        <end position="25"/>
    </location>
</feature>
<organism evidence="3 4">
    <name type="scientific">Conchiformibius kuhniae</name>
    <dbReference type="NCBI Taxonomy" id="211502"/>
    <lineage>
        <taxon>Bacteria</taxon>
        <taxon>Pseudomonadati</taxon>
        <taxon>Pseudomonadota</taxon>
        <taxon>Betaproteobacteria</taxon>
        <taxon>Neisseriales</taxon>
        <taxon>Neisseriaceae</taxon>
        <taxon>Conchiformibius</taxon>
    </lineage>
</organism>
<keyword evidence="2" id="KW-0732">Signal</keyword>
<sequence>MKRFTRPLLLAACAALGLGACQSKGSQSAPSGTTASASAERHSGACRQVRGDTASGGRNVLYRCDGRTVLASADARAILAGGANIQFGGGSSVIKGGLTTRQAARRLGKSDEAACERAYISAAKKFQETAAKLGGSRVSNFQSYLDKRTLGGGQYECEVGTFHARVLIKGDVAR</sequence>
<proteinExistence type="predicted"/>
<dbReference type="AlphaFoldDB" id="A0A8T9MUX1"/>
<feature type="region of interest" description="Disordered" evidence="1">
    <location>
        <begin position="25"/>
        <end position="51"/>
    </location>
</feature>
<feature type="compositionally biased region" description="Low complexity" evidence="1">
    <location>
        <begin position="25"/>
        <end position="38"/>
    </location>
</feature>